<dbReference type="RefSeq" id="WP_305907240.1">
    <property type="nucleotide sequence ID" value="NZ_CP157743.1"/>
</dbReference>
<keyword evidence="3" id="KW-0408">Iron</keyword>
<dbReference type="SUPFAM" id="SSF54862">
    <property type="entry name" value="4Fe-4S ferredoxins"/>
    <property type="match status" value="1"/>
</dbReference>
<dbReference type="SUPFAM" id="SSF53323">
    <property type="entry name" value="Pyruvate-ferredoxin oxidoreductase, PFOR, domain III"/>
    <property type="match status" value="1"/>
</dbReference>
<dbReference type="GO" id="GO:0016625">
    <property type="term" value="F:oxidoreductase activity, acting on the aldehyde or oxo group of donors, iron-sulfur protein as acceptor"/>
    <property type="evidence" value="ECO:0007669"/>
    <property type="project" value="InterPro"/>
</dbReference>
<dbReference type="NCBIfam" id="TIGR02179">
    <property type="entry name" value="PorD_KorD"/>
    <property type="match status" value="1"/>
</dbReference>
<evidence type="ECO:0000256" key="1">
    <source>
        <dbReference type="ARBA" id="ARBA00022723"/>
    </source>
</evidence>
<dbReference type="InterPro" id="IPR017900">
    <property type="entry name" value="4Fe4S_Fe_S_CS"/>
</dbReference>
<dbReference type="Proteomes" id="UP001225378">
    <property type="component" value="Chromosome"/>
</dbReference>
<keyword evidence="7" id="KW-1185">Reference proteome</keyword>
<dbReference type="Pfam" id="PF00037">
    <property type="entry name" value="Fer4"/>
    <property type="match status" value="1"/>
</dbReference>
<evidence type="ECO:0000256" key="4">
    <source>
        <dbReference type="ARBA" id="ARBA00023014"/>
    </source>
</evidence>
<dbReference type="Pfam" id="PF01558">
    <property type="entry name" value="POR"/>
    <property type="match status" value="1"/>
</dbReference>
<reference evidence="6 7" key="1">
    <citation type="journal article" date="2024" name="Microbiology">
        <title>Methylomarinum rosea sp. nov., a novel halophilic methanotrophic bacterium from the hypersaline Lake Elton.</title>
        <authorList>
            <person name="Suleimanov R.Z."/>
            <person name="Oshkin I.Y."/>
            <person name="Danilova O.V."/>
            <person name="Suzina N.E."/>
            <person name="Dedysh S.N."/>
        </authorList>
    </citation>
    <scope>NUCLEOTIDE SEQUENCE [LARGE SCALE GENOMIC DNA]</scope>
    <source>
        <strain evidence="6 7">Ch1-1</strain>
    </source>
</reference>
<accession>A0AAU7NSQ7</accession>
<dbReference type="InterPro" id="IPR002869">
    <property type="entry name" value="Pyrv_flavodox_OxRed_cen"/>
</dbReference>
<dbReference type="InterPro" id="IPR011898">
    <property type="entry name" value="PorD_KorD"/>
</dbReference>
<name>A0AAU7NSQ7_9GAMM</name>
<dbReference type="InterPro" id="IPR019752">
    <property type="entry name" value="Pyrv/ketoisovalerate_OxRed_cat"/>
</dbReference>
<dbReference type="PROSITE" id="PS51379">
    <property type="entry name" value="4FE4S_FER_2"/>
    <property type="match status" value="2"/>
</dbReference>
<dbReference type="AlphaFoldDB" id="A0AAU7NSQ7"/>
<dbReference type="Gene3D" id="3.30.70.20">
    <property type="match status" value="1"/>
</dbReference>
<dbReference type="EMBL" id="CP157743">
    <property type="protein sequence ID" value="XBS20035.1"/>
    <property type="molecule type" value="Genomic_DNA"/>
</dbReference>
<evidence type="ECO:0000313" key="6">
    <source>
        <dbReference type="EMBL" id="XBS20035.1"/>
    </source>
</evidence>
<keyword evidence="4" id="KW-0411">Iron-sulfur</keyword>
<feature type="domain" description="4Fe-4S ferredoxin-type" evidence="5">
    <location>
        <begin position="234"/>
        <end position="264"/>
    </location>
</feature>
<dbReference type="KEGG" id="mech:Q9L42_016995"/>
<sequence>MFTIRFHGRGGQGMKTASHMLGNAFFMAGFEVQDAPRYGAERRGAPMTAYVRADKQDIYARGIIRKPGLVVVADDSLVPVAAAGVMSGFTAETVLLIVSREGSETWRQRLNISSPVKVLTPLTSKLPLVSAACAGAAASLCGKIEVEQLIEAVKQALTGYDDKLIEINVDAAVRAFEVVKQDRGIVKQLPESSASDYARPDWIELPLETADRSAPVIHAAQTSVKVRTGLWRTRRPVIDEQRCNQCWWICSSSCPDSAINIDAQNRPVIDYEHCKGCMICVAQCPAHAIESIPEAQAQQEEKT</sequence>
<dbReference type="InterPro" id="IPR051626">
    <property type="entry name" value="Oxidoreductase_gamma_subunit"/>
</dbReference>
<dbReference type="Gene3D" id="3.40.920.10">
    <property type="entry name" value="Pyruvate-ferredoxin oxidoreductase, PFOR, domain III"/>
    <property type="match status" value="1"/>
</dbReference>
<keyword evidence="1" id="KW-0479">Metal-binding</keyword>
<proteinExistence type="predicted"/>
<dbReference type="GO" id="GO:0046872">
    <property type="term" value="F:metal ion binding"/>
    <property type="evidence" value="ECO:0007669"/>
    <property type="project" value="UniProtKB-KW"/>
</dbReference>
<dbReference type="InterPro" id="IPR011894">
    <property type="entry name" value="PorC_KorC"/>
</dbReference>
<keyword evidence="2" id="KW-0560">Oxidoreductase</keyword>
<dbReference type="PROSITE" id="PS00198">
    <property type="entry name" value="4FE4S_FER_1"/>
    <property type="match status" value="1"/>
</dbReference>
<evidence type="ECO:0000256" key="3">
    <source>
        <dbReference type="ARBA" id="ARBA00023004"/>
    </source>
</evidence>
<dbReference type="PANTHER" id="PTHR43366:SF1">
    <property type="entry name" value="PYRUVATE SYNTHASE SUBUNIT PORC"/>
    <property type="match status" value="1"/>
</dbReference>
<protein>
    <submittedName>
        <fullName evidence="6">2-oxoacid:acceptor oxidoreductase family protein</fullName>
    </submittedName>
</protein>
<dbReference type="InterPro" id="IPR017896">
    <property type="entry name" value="4Fe4S_Fe-S-bd"/>
</dbReference>
<evidence type="ECO:0000259" key="5">
    <source>
        <dbReference type="PROSITE" id="PS51379"/>
    </source>
</evidence>
<evidence type="ECO:0000256" key="2">
    <source>
        <dbReference type="ARBA" id="ARBA00023002"/>
    </source>
</evidence>
<gene>
    <name evidence="6" type="ORF">Q9L42_016995</name>
</gene>
<dbReference type="NCBIfam" id="TIGR02175">
    <property type="entry name" value="PorC_KorC"/>
    <property type="match status" value="1"/>
</dbReference>
<dbReference type="PANTHER" id="PTHR43366">
    <property type="entry name" value="PYRUVATE SYNTHASE SUBUNIT PORC"/>
    <property type="match status" value="1"/>
</dbReference>
<dbReference type="GO" id="GO:0051539">
    <property type="term" value="F:4 iron, 4 sulfur cluster binding"/>
    <property type="evidence" value="ECO:0007669"/>
    <property type="project" value="InterPro"/>
</dbReference>
<evidence type="ECO:0000313" key="7">
    <source>
        <dbReference type="Proteomes" id="UP001225378"/>
    </source>
</evidence>
<feature type="domain" description="4Fe-4S ferredoxin-type" evidence="5">
    <location>
        <begin position="265"/>
        <end position="294"/>
    </location>
</feature>
<organism evidence="6 7">
    <name type="scientific">Methylomarinum roseum</name>
    <dbReference type="NCBI Taxonomy" id="3067653"/>
    <lineage>
        <taxon>Bacteria</taxon>
        <taxon>Pseudomonadati</taxon>
        <taxon>Pseudomonadota</taxon>
        <taxon>Gammaproteobacteria</taxon>
        <taxon>Methylococcales</taxon>
        <taxon>Methylococcaceae</taxon>
        <taxon>Methylomarinum</taxon>
    </lineage>
</organism>